<dbReference type="GO" id="GO:0031267">
    <property type="term" value="F:small GTPase binding"/>
    <property type="evidence" value="ECO:0007669"/>
    <property type="project" value="TreeGrafter"/>
</dbReference>
<evidence type="ECO:0000313" key="2">
    <source>
        <dbReference type="Proteomes" id="UP000051574"/>
    </source>
</evidence>
<evidence type="ECO:0000313" key="1">
    <source>
        <dbReference type="EMBL" id="KRT79391.1"/>
    </source>
</evidence>
<dbReference type="GO" id="GO:0031410">
    <property type="term" value="C:cytoplasmic vesicle"/>
    <property type="evidence" value="ECO:0007669"/>
    <property type="project" value="TreeGrafter"/>
</dbReference>
<comment type="caution">
    <text evidence="1">The sequence shown here is derived from an EMBL/GenBank/DDBJ whole genome shotgun (WGS) entry which is preliminary data.</text>
</comment>
<dbReference type="PANTHER" id="PTHR14407">
    <property type="entry name" value="HERMANSKY-PUDLAK SYNDROME 4 PROTEIN LIGHT-EAR PROTEIN-RELATED"/>
    <property type="match status" value="1"/>
</dbReference>
<dbReference type="InterPro" id="IPR026091">
    <property type="entry name" value="HPS4"/>
</dbReference>
<sequence length="511" mass="57696">MSDLYQNNNFSTKLYYTLETYLNVLMYGGNMFFNIPSIQLPKSASNVFLEAVQILRACQKVTRVLGGAILYHNKVVATQLASNVTKWLILTDPYRIKSPAEIIQTDFQLPAGMQLLQVYIEEDDYEDLRFEATRLQSIHFCLENNSQVQTKTNQVKEPVLMTMKRDQSLIFTTVPEEDSDHTTSTVKTKTQRPKFLNLKSKTTDIKQELKETGSFHGSVSVCSTPMADLNRVLHQTSLSICTNPQSSTFEVDTENSQKSDSLNSLLSATSDLYVEGGKSDNGVKPAEKSEEDNNLCNIKKSFSLTDMPKYDEKDESDSLQKNLRKTIMDPTFPVFTQNGLLISEHLYNYNIYNGELLALQSDEMKKPSNNNDENKDNLVESKASELNSQQSDVTPKKFVPSRDNIKFKRSLTLPLKSLSNDMGSQQNVVNFNNPTGVQLTPLLSKLSTLAMEERSSGFCSIENTPSDFKDIKTSLKRNALFRSNSNKVESNVFSSHQKDKRLQSVILLIYG</sequence>
<reference evidence="1 2" key="1">
    <citation type="submission" date="2015-09" db="EMBL/GenBank/DDBJ databases">
        <title>Draft genome of the scarab beetle Oryctes borbonicus.</title>
        <authorList>
            <person name="Meyer J.M."/>
            <person name="Markov G.V."/>
            <person name="Baskaran P."/>
            <person name="Herrmann M."/>
            <person name="Sommer R.J."/>
            <person name="Roedelsperger C."/>
        </authorList>
    </citation>
    <scope>NUCLEOTIDE SEQUENCE [LARGE SCALE GENOMIC DNA]</scope>
    <source>
        <strain evidence="1">OB123</strain>
        <tissue evidence="1">Whole animal</tissue>
    </source>
</reference>
<keyword evidence="2" id="KW-1185">Reference proteome</keyword>
<organism evidence="1 2">
    <name type="scientific">Oryctes borbonicus</name>
    <dbReference type="NCBI Taxonomy" id="1629725"/>
    <lineage>
        <taxon>Eukaryota</taxon>
        <taxon>Metazoa</taxon>
        <taxon>Ecdysozoa</taxon>
        <taxon>Arthropoda</taxon>
        <taxon>Hexapoda</taxon>
        <taxon>Insecta</taxon>
        <taxon>Pterygota</taxon>
        <taxon>Neoptera</taxon>
        <taxon>Endopterygota</taxon>
        <taxon>Coleoptera</taxon>
        <taxon>Polyphaga</taxon>
        <taxon>Scarabaeiformia</taxon>
        <taxon>Scarabaeidae</taxon>
        <taxon>Dynastinae</taxon>
        <taxon>Oryctes</taxon>
    </lineage>
</organism>
<dbReference type="AlphaFoldDB" id="A0A0T6AW45"/>
<protein>
    <recommendedName>
        <fullName evidence="3">CCZ1/INTU/HSP4 first Longin domain-containing protein</fullName>
    </recommendedName>
</protein>
<proteinExistence type="predicted"/>
<accession>A0A0T6AW45</accession>
<dbReference type="GO" id="GO:0031085">
    <property type="term" value="C:BLOC-3 complex"/>
    <property type="evidence" value="ECO:0007669"/>
    <property type="project" value="TreeGrafter"/>
</dbReference>
<dbReference type="Proteomes" id="UP000051574">
    <property type="component" value="Unassembled WGS sequence"/>
</dbReference>
<name>A0A0T6AW45_9SCAR</name>
<dbReference type="OrthoDB" id="16754at2759"/>
<gene>
    <name evidence="1" type="ORF">AMK59_8503</name>
</gene>
<dbReference type="EMBL" id="LJIG01022659">
    <property type="protein sequence ID" value="KRT79391.1"/>
    <property type="molecule type" value="Genomic_DNA"/>
</dbReference>
<dbReference type="GO" id="GO:0005765">
    <property type="term" value="C:lysosomal membrane"/>
    <property type="evidence" value="ECO:0007669"/>
    <property type="project" value="TreeGrafter"/>
</dbReference>
<dbReference type="GO" id="GO:0005085">
    <property type="term" value="F:guanyl-nucleotide exchange factor activity"/>
    <property type="evidence" value="ECO:0007669"/>
    <property type="project" value="TreeGrafter"/>
</dbReference>
<evidence type="ECO:0008006" key="3">
    <source>
        <dbReference type="Google" id="ProtNLM"/>
    </source>
</evidence>
<dbReference type="PANTHER" id="PTHR14407:SF9">
    <property type="entry name" value="BLOC-3 COMPLEX MEMBER HPS4"/>
    <property type="match status" value="1"/>
</dbReference>
<dbReference type="GO" id="GO:0006605">
    <property type="term" value="P:protein targeting"/>
    <property type="evidence" value="ECO:0007669"/>
    <property type="project" value="TreeGrafter"/>
</dbReference>